<dbReference type="PANTHER" id="PTHR38459:SF5">
    <property type="entry name" value="CELL WALL TEICHOIC ACID GLYCOSYLATION PROTEIN GTCA"/>
    <property type="match status" value="1"/>
</dbReference>
<comment type="similarity">
    <text evidence="2">Belongs to the GtrA family.</text>
</comment>
<dbReference type="InterPro" id="IPR051401">
    <property type="entry name" value="GtrA_CellWall_Glycosyl"/>
</dbReference>
<keyword evidence="5 6" id="KW-0472">Membrane</keyword>
<proteinExistence type="inferred from homology"/>
<evidence type="ECO:0000256" key="2">
    <source>
        <dbReference type="ARBA" id="ARBA00009399"/>
    </source>
</evidence>
<keyword evidence="9" id="KW-1185">Reference proteome</keyword>
<dbReference type="PATRIC" id="fig|480391.4.peg.656"/>
<evidence type="ECO:0000259" key="7">
    <source>
        <dbReference type="Pfam" id="PF04138"/>
    </source>
</evidence>
<dbReference type="PANTHER" id="PTHR38459">
    <property type="entry name" value="PROPHAGE BACTOPRENOL-LINKED GLUCOSE TRANSLOCASE HOMOLOG"/>
    <property type="match status" value="1"/>
</dbReference>
<accession>A0A0R2NNC7</accession>
<comment type="caution">
    <text evidence="8">The sequence shown here is derived from an EMBL/GenBank/DDBJ whole genome shotgun (WGS) entry which is preliminary data.</text>
</comment>
<keyword evidence="3 6" id="KW-0812">Transmembrane</keyword>
<protein>
    <recommendedName>
        <fullName evidence="7">GtrA/DPMS transmembrane domain-containing protein</fullName>
    </recommendedName>
</protein>
<comment type="subcellular location">
    <subcellularLocation>
        <location evidence="1">Membrane</location>
        <topology evidence="1">Multi-pass membrane protein</topology>
    </subcellularLocation>
</comment>
<keyword evidence="4 6" id="KW-1133">Transmembrane helix</keyword>
<evidence type="ECO:0000256" key="1">
    <source>
        <dbReference type="ARBA" id="ARBA00004141"/>
    </source>
</evidence>
<organism evidence="8 9">
    <name type="scientific">Pediococcus argentinicus</name>
    <dbReference type="NCBI Taxonomy" id="480391"/>
    <lineage>
        <taxon>Bacteria</taxon>
        <taxon>Bacillati</taxon>
        <taxon>Bacillota</taxon>
        <taxon>Bacilli</taxon>
        <taxon>Lactobacillales</taxon>
        <taxon>Lactobacillaceae</taxon>
        <taxon>Pediococcus</taxon>
    </lineage>
</organism>
<dbReference type="InterPro" id="IPR007267">
    <property type="entry name" value="GtrA_DPMS_TM"/>
</dbReference>
<dbReference type="EMBL" id="JQCQ01000002">
    <property type="protein sequence ID" value="KRO26187.1"/>
    <property type="molecule type" value="Genomic_DNA"/>
</dbReference>
<dbReference type="Pfam" id="PF04138">
    <property type="entry name" value="GtrA_DPMS_TM"/>
    <property type="match status" value="1"/>
</dbReference>
<dbReference type="GO" id="GO:0005886">
    <property type="term" value="C:plasma membrane"/>
    <property type="evidence" value="ECO:0007669"/>
    <property type="project" value="TreeGrafter"/>
</dbReference>
<dbReference type="GO" id="GO:0000271">
    <property type="term" value="P:polysaccharide biosynthetic process"/>
    <property type="evidence" value="ECO:0007669"/>
    <property type="project" value="InterPro"/>
</dbReference>
<sequence>MNYQVSTVIAWFLSVLTAYVTNKLWVFNSKTETTSELLSEMTKFFTMRVATLLIEMFIMWIGVSLLKWDSILVKIIDNVVVVVSNYFFSKILVFRSSGKIK</sequence>
<name>A0A0R2NNC7_9LACO</name>
<evidence type="ECO:0000256" key="4">
    <source>
        <dbReference type="ARBA" id="ARBA00022989"/>
    </source>
</evidence>
<evidence type="ECO:0000313" key="9">
    <source>
        <dbReference type="Proteomes" id="UP000051249"/>
    </source>
</evidence>
<gene>
    <name evidence="8" type="ORF">IV88_GL000647</name>
</gene>
<evidence type="ECO:0000256" key="3">
    <source>
        <dbReference type="ARBA" id="ARBA00022692"/>
    </source>
</evidence>
<evidence type="ECO:0000313" key="8">
    <source>
        <dbReference type="EMBL" id="KRO26187.1"/>
    </source>
</evidence>
<evidence type="ECO:0000256" key="5">
    <source>
        <dbReference type="ARBA" id="ARBA00023136"/>
    </source>
</evidence>
<dbReference type="Proteomes" id="UP000051249">
    <property type="component" value="Unassembled WGS sequence"/>
</dbReference>
<evidence type="ECO:0000256" key="6">
    <source>
        <dbReference type="SAM" id="Phobius"/>
    </source>
</evidence>
<feature type="transmembrane region" description="Helical" evidence="6">
    <location>
        <begin position="45"/>
        <end position="65"/>
    </location>
</feature>
<feature type="transmembrane region" description="Helical" evidence="6">
    <location>
        <begin position="6"/>
        <end position="25"/>
    </location>
</feature>
<dbReference type="AlphaFoldDB" id="A0A0R2NNC7"/>
<feature type="domain" description="GtrA/DPMS transmembrane" evidence="7">
    <location>
        <begin position="1"/>
        <end position="94"/>
    </location>
</feature>
<reference evidence="8 9" key="1">
    <citation type="journal article" date="2015" name="Genome Announc.">
        <title>Expanding the biotechnology potential of lactobacilli through comparative genomics of 213 strains and associated genera.</title>
        <authorList>
            <person name="Sun Z."/>
            <person name="Harris H.M."/>
            <person name="McCann A."/>
            <person name="Guo C."/>
            <person name="Argimon S."/>
            <person name="Zhang W."/>
            <person name="Yang X."/>
            <person name="Jeffery I.B."/>
            <person name="Cooney J.C."/>
            <person name="Kagawa T.F."/>
            <person name="Liu W."/>
            <person name="Song Y."/>
            <person name="Salvetti E."/>
            <person name="Wrobel A."/>
            <person name="Rasinkangas P."/>
            <person name="Parkhill J."/>
            <person name="Rea M.C."/>
            <person name="O'Sullivan O."/>
            <person name="Ritari J."/>
            <person name="Douillard F.P."/>
            <person name="Paul Ross R."/>
            <person name="Yang R."/>
            <person name="Briner A.E."/>
            <person name="Felis G.E."/>
            <person name="de Vos W.M."/>
            <person name="Barrangou R."/>
            <person name="Klaenhammer T.R."/>
            <person name="Caufield P.W."/>
            <person name="Cui Y."/>
            <person name="Zhang H."/>
            <person name="O'Toole P.W."/>
        </authorList>
    </citation>
    <scope>NUCLEOTIDE SEQUENCE [LARGE SCALE GENOMIC DNA]</scope>
    <source>
        <strain evidence="8 9">DSM 23026</strain>
    </source>
</reference>